<dbReference type="PANTHER" id="PTHR34631:SF3">
    <property type="entry name" value="ISSOD12 TRANSPOSASE TNPA_ISSOD12"/>
    <property type="match status" value="1"/>
</dbReference>
<sequence>MKSRVHPTHKTHYRVGNWRAYERALVRRGDVTLWLSPDARVASGVPPSGRAGGQQRFSNLAIETGLTLRLVFRLPMRQTEGFLRSILTVMRTNLDAPDHTTLSRREQLLNVAGHKTLATGPLHLIVDSTGLSVVGEGEWAAAKHGGRGTRGWKKLHLGVDRSGMIVAHALTEATVDEATVGIDLIGAAAGGIASVTADAAYDTVAFMRPRARDTHRWSCRRSGRQRCRATDHARVCTIARSPTWKRSVGANGRRPRATTGRSASRMPSSATSPSLAMVFGPVVVVAEKSRRAWRAAS</sequence>
<proteinExistence type="predicted"/>
<feature type="domain" description="Transposase DDE" evidence="2">
    <location>
        <begin position="26"/>
        <end position="136"/>
    </location>
</feature>
<dbReference type="OrthoDB" id="526244at2"/>
<evidence type="ECO:0000256" key="1">
    <source>
        <dbReference type="SAM" id="MobiDB-lite"/>
    </source>
</evidence>
<evidence type="ECO:0000313" key="3">
    <source>
        <dbReference type="EMBL" id="AMY09350.1"/>
    </source>
</evidence>
<dbReference type="AlphaFoldDB" id="A0A143PME2"/>
<organism evidence="3 4">
    <name type="scientific">Luteitalea pratensis</name>
    <dbReference type="NCBI Taxonomy" id="1855912"/>
    <lineage>
        <taxon>Bacteria</taxon>
        <taxon>Pseudomonadati</taxon>
        <taxon>Acidobacteriota</taxon>
        <taxon>Vicinamibacteria</taxon>
        <taxon>Vicinamibacterales</taxon>
        <taxon>Vicinamibacteraceae</taxon>
        <taxon>Luteitalea</taxon>
    </lineage>
</organism>
<keyword evidence="4" id="KW-1185">Reference proteome</keyword>
<evidence type="ECO:0000259" key="2">
    <source>
        <dbReference type="Pfam" id="PF13737"/>
    </source>
</evidence>
<dbReference type="InterPro" id="IPR053520">
    <property type="entry name" value="Transposase_Tn903"/>
</dbReference>
<dbReference type="InterPro" id="IPR053172">
    <property type="entry name" value="Tn903_transposase"/>
</dbReference>
<evidence type="ECO:0000313" key="4">
    <source>
        <dbReference type="Proteomes" id="UP000076079"/>
    </source>
</evidence>
<reference evidence="3 4" key="1">
    <citation type="journal article" date="2016" name="Genome Announc.">
        <title>First Complete Genome Sequence of a Subdivision 6 Acidobacterium Strain.</title>
        <authorList>
            <person name="Huang S."/>
            <person name="Vieira S."/>
            <person name="Bunk B."/>
            <person name="Riedel T."/>
            <person name="Sproer C."/>
            <person name="Overmann J."/>
        </authorList>
    </citation>
    <scope>NUCLEOTIDE SEQUENCE [LARGE SCALE GENOMIC DNA]</scope>
    <source>
        <strain evidence="4">DSM 100886 HEG_-6_39</strain>
    </source>
</reference>
<dbReference type="Proteomes" id="UP000076079">
    <property type="component" value="Chromosome"/>
</dbReference>
<dbReference type="InterPro" id="IPR025668">
    <property type="entry name" value="Tnp_DDE_dom"/>
</dbReference>
<dbReference type="PANTHER" id="PTHR34631">
    <property type="match status" value="1"/>
</dbReference>
<accession>A0A143PME2</accession>
<name>A0A143PME2_LUTPR</name>
<dbReference type="PATRIC" id="fig|1813736.3.peg.2701"/>
<dbReference type="EMBL" id="CP015136">
    <property type="protein sequence ID" value="AMY09350.1"/>
    <property type="molecule type" value="Genomic_DNA"/>
</dbReference>
<protein>
    <submittedName>
        <fullName evidence="3">Transposase DDE domain protein</fullName>
    </submittedName>
</protein>
<feature type="compositionally biased region" description="Polar residues" evidence="1">
    <location>
        <begin position="259"/>
        <end position="272"/>
    </location>
</feature>
<dbReference type="KEGG" id="abac:LuPra_02565"/>
<dbReference type="Pfam" id="PF13737">
    <property type="entry name" value="DDE_Tnp_1_5"/>
    <property type="match status" value="1"/>
</dbReference>
<reference evidence="4" key="2">
    <citation type="submission" date="2016-04" db="EMBL/GenBank/DDBJ databases">
        <title>First Complete Genome Sequence of a Subdivision 6 Acidobacterium.</title>
        <authorList>
            <person name="Huang S."/>
            <person name="Vieira S."/>
            <person name="Bunk B."/>
            <person name="Riedel T."/>
            <person name="Sproeer C."/>
            <person name="Overmann J."/>
        </authorList>
    </citation>
    <scope>NUCLEOTIDE SEQUENCE [LARGE SCALE GENOMIC DNA]</scope>
    <source>
        <strain evidence="4">DSM 100886 HEG_-6_39</strain>
    </source>
</reference>
<dbReference type="STRING" id="1855912.LuPra_02565"/>
<dbReference type="NCBIfam" id="NF033579">
    <property type="entry name" value="transpos_IS5_2"/>
    <property type="match status" value="1"/>
</dbReference>
<feature type="region of interest" description="Disordered" evidence="1">
    <location>
        <begin position="246"/>
        <end position="272"/>
    </location>
</feature>
<gene>
    <name evidence="3" type="ORF">LuPra_02565</name>
</gene>